<proteinExistence type="predicted"/>
<name>A0AAP0CBP6_9ASTR</name>
<dbReference type="PANTHER" id="PTHR34956:SF1">
    <property type="entry name" value="DUF4005 DOMAIN-CONTAINING PROTEIN"/>
    <property type="match status" value="1"/>
</dbReference>
<dbReference type="PANTHER" id="PTHR34956">
    <property type="entry name" value="OS05G0397300 PROTEIN"/>
    <property type="match status" value="1"/>
</dbReference>
<evidence type="ECO:0000313" key="3">
    <source>
        <dbReference type="Proteomes" id="UP001408789"/>
    </source>
</evidence>
<reference evidence="2 3" key="1">
    <citation type="submission" date="2024-04" db="EMBL/GenBank/DDBJ databases">
        <title>The reference genome of an endangered Asteraceae, Deinandra increscens subsp. villosa, native to the Central Coast of California.</title>
        <authorList>
            <person name="Guilliams M."/>
            <person name="Hasenstab-Lehman K."/>
            <person name="Meyer R."/>
            <person name="Mcevoy S."/>
        </authorList>
    </citation>
    <scope>NUCLEOTIDE SEQUENCE [LARGE SCALE GENOMIC DNA]</scope>
    <source>
        <tissue evidence="2">Leaf</tissue>
    </source>
</reference>
<sequence length="127" mass="13633">MNFDTADAEDTAFYAHLTSQILLLMDEDDVTNTNATRTRKGALDLGWRPVGGGGGSGSGRPLISGKHCGWPDERSLGVPSWMESLWANNGTGTGVFIPRVAAGGKPRRKRQHKPRKNKNGGRIDSSA</sequence>
<evidence type="ECO:0000313" key="2">
    <source>
        <dbReference type="EMBL" id="KAK9051107.1"/>
    </source>
</evidence>
<feature type="region of interest" description="Disordered" evidence="1">
    <location>
        <begin position="44"/>
        <end position="66"/>
    </location>
</feature>
<gene>
    <name evidence="2" type="ORF">SSX86_027733</name>
</gene>
<feature type="compositionally biased region" description="Gly residues" evidence="1">
    <location>
        <begin position="49"/>
        <end position="58"/>
    </location>
</feature>
<comment type="caution">
    <text evidence="2">The sequence shown here is derived from an EMBL/GenBank/DDBJ whole genome shotgun (WGS) entry which is preliminary data.</text>
</comment>
<evidence type="ECO:0000256" key="1">
    <source>
        <dbReference type="SAM" id="MobiDB-lite"/>
    </source>
</evidence>
<accession>A0AAP0CBP6</accession>
<protein>
    <submittedName>
        <fullName evidence="2">Uncharacterized protein</fullName>
    </submittedName>
</protein>
<dbReference type="EMBL" id="JBCNJP010000027">
    <property type="protein sequence ID" value="KAK9051107.1"/>
    <property type="molecule type" value="Genomic_DNA"/>
</dbReference>
<keyword evidence="3" id="KW-1185">Reference proteome</keyword>
<dbReference type="Proteomes" id="UP001408789">
    <property type="component" value="Unassembled WGS sequence"/>
</dbReference>
<organism evidence="2 3">
    <name type="scientific">Deinandra increscens subsp. villosa</name>
    <dbReference type="NCBI Taxonomy" id="3103831"/>
    <lineage>
        <taxon>Eukaryota</taxon>
        <taxon>Viridiplantae</taxon>
        <taxon>Streptophyta</taxon>
        <taxon>Embryophyta</taxon>
        <taxon>Tracheophyta</taxon>
        <taxon>Spermatophyta</taxon>
        <taxon>Magnoliopsida</taxon>
        <taxon>eudicotyledons</taxon>
        <taxon>Gunneridae</taxon>
        <taxon>Pentapetalae</taxon>
        <taxon>asterids</taxon>
        <taxon>campanulids</taxon>
        <taxon>Asterales</taxon>
        <taxon>Asteraceae</taxon>
        <taxon>Asteroideae</taxon>
        <taxon>Heliantheae alliance</taxon>
        <taxon>Madieae</taxon>
        <taxon>Madiinae</taxon>
        <taxon>Deinandra</taxon>
    </lineage>
</organism>
<dbReference type="AlphaFoldDB" id="A0AAP0CBP6"/>
<feature type="compositionally biased region" description="Basic residues" evidence="1">
    <location>
        <begin position="105"/>
        <end position="119"/>
    </location>
</feature>
<feature type="region of interest" description="Disordered" evidence="1">
    <location>
        <begin position="91"/>
        <end position="127"/>
    </location>
</feature>